<dbReference type="AlphaFoldDB" id="A0AAW1UTT9"/>
<feature type="domain" description="Pyrroline-5-carboxylate reductase dimerisation" evidence="14">
    <location>
        <begin position="215"/>
        <end position="319"/>
    </location>
</feature>
<dbReference type="Gene3D" id="1.10.3730.10">
    <property type="entry name" value="ProC C-terminal domain-like"/>
    <property type="match status" value="1"/>
</dbReference>
<accession>A0AAW1UTT9</accession>
<evidence type="ECO:0000256" key="2">
    <source>
        <dbReference type="ARBA" id="ARBA00005205"/>
    </source>
</evidence>
<dbReference type="GO" id="GO:0055129">
    <property type="term" value="P:L-proline biosynthetic process"/>
    <property type="evidence" value="ECO:0007669"/>
    <property type="project" value="TreeGrafter"/>
</dbReference>
<comment type="pathway">
    <text evidence="2">Amino-acid biosynthesis; L-proline biosynthesis; L-proline from L-glutamate 5-semialdehyde: step 1/1.</text>
</comment>
<dbReference type="SUPFAM" id="SSF51735">
    <property type="entry name" value="NAD(P)-binding Rossmann-fold domains"/>
    <property type="match status" value="1"/>
</dbReference>
<keyword evidence="9" id="KW-0521">NADP</keyword>
<evidence type="ECO:0000256" key="11">
    <source>
        <dbReference type="ARBA" id="ARBA00050547"/>
    </source>
</evidence>
<evidence type="ECO:0000256" key="1">
    <source>
        <dbReference type="ARBA" id="ARBA00004496"/>
    </source>
</evidence>
<name>A0AAW1UTT9_9CUCU</name>
<evidence type="ECO:0000256" key="3">
    <source>
        <dbReference type="ARBA" id="ARBA00005525"/>
    </source>
</evidence>
<feature type="domain" description="Pyrroline-5-carboxylate reductase catalytic N-terminal" evidence="13">
    <location>
        <begin position="55"/>
        <end position="152"/>
    </location>
</feature>
<dbReference type="InterPro" id="IPR028939">
    <property type="entry name" value="P5C_Rdtase_cat_N"/>
</dbReference>
<dbReference type="GO" id="GO:0004735">
    <property type="term" value="F:pyrroline-5-carboxylate reductase activity"/>
    <property type="evidence" value="ECO:0007669"/>
    <property type="project" value="UniProtKB-EC"/>
</dbReference>
<keyword evidence="7" id="KW-0028">Amino-acid biosynthesis</keyword>
<dbReference type="Proteomes" id="UP001431783">
    <property type="component" value="Unassembled WGS sequence"/>
</dbReference>
<sequence length="334" mass="36099">MTKLLTSSPLDWTGNVTTIYENRLKKIVFINSNSISNYYKKMEKERASCTMLNQKIGFIGGGNMARAIFDGIVRKGLVNTNQIYVSGPRIENLNYFKDKGCTITISNGAVVDSCHIIFLSVKPHLLHLVANQINEESKEKWDDKVFVSILAGITIENIESVFKSPINLVRVMPNTAVSVGEGCSVFVPNVRTDLKVVQLIKIILESCGMALEVPENQINAMGALAGSGPAYMCLILEALADGGVKMGIPRANAIKLATQTMLGSAKMVQISGKHSAELKDEVCSAGGSTIAGIHELEKGGVRAAIIDAIEAAAKRSIEMDRTFSLAHNTQALKK</sequence>
<evidence type="ECO:0000256" key="12">
    <source>
        <dbReference type="ARBA" id="ARBA00052690"/>
    </source>
</evidence>
<evidence type="ECO:0000256" key="4">
    <source>
        <dbReference type="ARBA" id="ARBA00012855"/>
    </source>
</evidence>
<keyword evidence="6" id="KW-0963">Cytoplasm</keyword>
<comment type="subcellular location">
    <subcellularLocation>
        <location evidence="1">Cytoplasm</location>
    </subcellularLocation>
</comment>
<reference evidence="15 16" key="1">
    <citation type="submission" date="2023-03" db="EMBL/GenBank/DDBJ databases">
        <title>Genome insight into feeding habits of ladybird beetles.</title>
        <authorList>
            <person name="Li H.-S."/>
            <person name="Huang Y.-H."/>
            <person name="Pang H."/>
        </authorList>
    </citation>
    <scope>NUCLEOTIDE SEQUENCE [LARGE SCALE GENOMIC DNA]</scope>
    <source>
        <strain evidence="15">SYSU_2023b</strain>
        <tissue evidence="15">Whole body</tissue>
    </source>
</reference>
<comment type="catalytic activity">
    <reaction evidence="12">
        <text>L-proline + NADP(+) = (S)-1-pyrroline-5-carboxylate + NADPH + 2 H(+)</text>
        <dbReference type="Rhea" id="RHEA:14109"/>
        <dbReference type="ChEBI" id="CHEBI:15378"/>
        <dbReference type="ChEBI" id="CHEBI:17388"/>
        <dbReference type="ChEBI" id="CHEBI:57783"/>
        <dbReference type="ChEBI" id="CHEBI:58349"/>
        <dbReference type="ChEBI" id="CHEBI:60039"/>
        <dbReference type="EC" id="1.5.1.2"/>
    </reaction>
</comment>
<keyword evidence="10" id="KW-0560">Oxidoreductase</keyword>
<evidence type="ECO:0000256" key="9">
    <source>
        <dbReference type="ARBA" id="ARBA00022857"/>
    </source>
</evidence>
<organism evidence="15 16">
    <name type="scientific">Henosepilachna vigintioctopunctata</name>
    <dbReference type="NCBI Taxonomy" id="420089"/>
    <lineage>
        <taxon>Eukaryota</taxon>
        <taxon>Metazoa</taxon>
        <taxon>Ecdysozoa</taxon>
        <taxon>Arthropoda</taxon>
        <taxon>Hexapoda</taxon>
        <taxon>Insecta</taxon>
        <taxon>Pterygota</taxon>
        <taxon>Neoptera</taxon>
        <taxon>Endopterygota</taxon>
        <taxon>Coleoptera</taxon>
        <taxon>Polyphaga</taxon>
        <taxon>Cucujiformia</taxon>
        <taxon>Coccinelloidea</taxon>
        <taxon>Coccinellidae</taxon>
        <taxon>Epilachninae</taxon>
        <taxon>Epilachnini</taxon>
        <taxon>Henosepilachna</taxon>
    </lineage>
</organism>
<dbReference type="FunFam" id="1.10.3730.10:FF:000001">
    <property type="entry name" value="Pyrroline-5-carboxylate reductase"/>
    <property type="match status" value="1"/>
</dbReference>
<dbReference type="InterPro" id="IPR008927">
    <property type="entry name" value="6-PGluconate_DH-like_C_sf"/>
</dbReference>
<protein>
    <recommendedName>
        <fullName evidence="5">Pyrroline-5-carboxylate reductase</fullName>
        <ecNumber evidence="4">1.5.1.2</ecNumber>
    </recommendedName>
</protein>
<gene>
    <name evidence="15" type="ORF">WA026_015766</name>
</gene>
<dbReference type="InterPro" id="IPR036291">
    <property type="entry name" value="NAD(P)-bd_dom_sf"/>
</dbReference>
<dbReference type="EMBL" id="JARQZJ010000099">
    <property type="protein sequence ID" value="KAK9886253.1"/>
    <property type="molecule type" value="Genomic_DNA"/>
</dbReference>
<evidence type="ECO:0000256" key="5">
    <source>
        <dbReference type="ARBA" id="ARBA00021413"/>
    </source>
</evidence>
<keyword evidence="16" id="KW-1185">Reference proteome</keyword>
<dbReference type="PANTHER" id="PTHR11645">
    <property type="entry name" value="PYRROLINE-5-CARBOXYLATE REDUCTASE"/>
    <property type="match status" value="1"/>
</dbReference>
<keyword evidence="8" id="KW-0641">Proline biosynthesis</keyword>
<dbReference type="Gene3D" id="3.40.50.720">
    <property type="entry name" value="NAD(P)-binding Rossmann-like Domain"/>
    <property type="match status" value="1"/>
</dbReference>
<dbReference type="EC" id="1.5.1.2" evidence="4"/>
<comment type="catalytic activity">
    <reaction evidence="11">
        <text>L-proline + NAD(+) = (S)-1-pyrroline-5-carboxylate + NADH + 2 H(+)</text>
        <dbReference type="Rhea" id="RHEA:14105"/>
        <dbReference type="ChEBI" id="CHEBI:15378"/>
        <dbReference type="ChEBI" id="CHEBI:17388"/>
        <dbReference type="ChEBI" id="CHEBI:57540"/>
        <dbReference type="ChEBI" id="CHEBI:57945"/>
        <dbReference type="ChEBI" id="CHEBI:60039"/>
        <dbReference type="EC" id="1.5.1.2"/>
    </reaction>
</comment>
<evidence type="ECO:0000313" key="15">
    <source>
        <dbReference type="EMBL" id="KAK9886253.1"/>
    </source>
</evidence>
<evidence type="ECO:0000256" key="6">
    <source>
        <dbReference type="ARBA" id="ARBA00022490"/>
    </source>
</evidence>
<proteinExistence type="inferred from homology"/>
<dbReference type="Pfam" id="PF03807">
    <property type="entry name" value="F420_oxidored"/>
    <property type="match status" value="1"/>
</dbReference>
<evidence type="ECO:0000256" key="7">
    <source>
        <dbReference type="ARBA" id="ARBA00022605"/>
    </source>
</evidence>
<evidence type="ECO:0000259" key="14">
    <source>
        <dbReference type="Pfam" id="PF14748"/>
    </source>
</evidence>
<comment type="similarity">
    <text evidence="3">Belongs to the pyrroline-5-carboxylate reductase family.</text>
</comment>
<evidence type="ECO:0000259" key="13">
    <source>
        <dbReference type="Pfam" id="PF03807"/>
    </source>
</evidence>
<evidence type="ECO:0000313" key="16">
    <source>
        <dbReference type="Proteomes" id="UP001431783"/>
    </source>
</evidence>
<comment type="caution">
    <text evidence="15">The sequence shown here is derived from an EMBL/GenBank/DDBJ whole genome shotgun (WGS) entry which is preliminary data.</text>
</comment>
<dbReference type="InterPro" id="IPR000304">
    <property type="entry name" value="Pyrroline-COOH_reductase"/>
</dbReference>
<dbReference type="PANTHER" id="PTHR11645:SF69">
    <property type="entry name" value="PYRROLINE-5-CARBOXYLATE REDUCTASE"/>
    <property type="match status" value="1"/>
</dbReference>
<dbReference type="SUPFAM" id="SSF48179">
    <property type="entry name" value="6-phosphogluconate dehydrogenase C-terminal domain-like"/>
    <property type="match status" value="1"/>
</dbReference>
<dbReference type="FunFam" id="3.40.50.720:FF:000190">
    <property type="entry name" value="Pyrroline-5-carboxylate reductase"/>
    <property type="match status" value="1"/>
</dbReference>
<dbReference type="GO" id="GO:0005737">
    <property type="term" value="C:cytoplasm"/>
    <property type="evidence" value="ECO:0007669"/>
    <property type="project" value="UniProtKB-SubCell"/>
</dbReference>
<evidence type="ECO:0000256" key="10">
    <source>
        <dbReference type="ARBA" id="ARBA00023002"/>
    </source>
</evidence>
<dbReference type="HAMAP" id="MF_01925">
    <property type="entry name" value="P5C_reductase"/>
    <property type="match status" value="1"/>
</dbReference>
<dbReference type="InterPro" id="IPR029036">
    <property type="entry name" value="P5CR_dimer"/>
</dbReference>
<dbReference type="Pfam" id="PF14748">
    <property type="entry name" value="P5CR_dimer"/>
    <property type="match status" value="1"/>
</dbReference>
<dbReference type="NCBIfam" id="TIGR00112">
    <property type="entry name" value="proC"/>
    <property type="match status" value="1"/>
</dbReference>
<evidence type="ECO:0000256" key="8">
    <source>
        <dbReference type="ARBA" id="ARBA00022650"/>
    </source>
</evidence>